<dbReference type="PANTHER" id="PTHR43557:SF2">
    <property type="entry name" value="RIESKE DOMAIN-CONTAINING PROTEIN-RELATED"/>
    <property type="match status" value="1"/>
</dbReference>
<dbReference type="GO" id="GO:0005737">
    <property type="term" value="C:cytoplasm"/>
    <property type="evidence" value="ECO:0007669"/>
    <property type="project" value="TreeGrafter"/>
</dbReference>
<dbReference type="RefSeq" id="WP_062239421.1">
    <property type="nucleotide sequence ID" value="NZ_JBPJFL010000001.1"/>
</dbReference>
<evidence type="ECO:0000256" key="1">
    <source>
        <dbReference type="ARBA" id="ARBA00001974"/>
    </source>
</evidence>
<sequence length="366" mass="38034">MRRVVVVGGSIAAVTAASWLRVRGFDGTITLLSAEKEQPYTRVPLSKTVLSGEATDASTALPPLDDSVVVRLGTRAVSLDTTARRVNVDNGDPVPYDGLVIATGGRARRLSPPGMSGERVLRTLADCVALREDLTRARTVLVVGAGLLGMEIASTCRTLGLEVTVVDREPPLRRVLGPVLAEVVTDAARKHGVSLRTVPGGVRLVGSRTLEGVDADGELLTADVVVSAVGDVPAVDWLTGSGLCLDRGVVTDSRGRVADHIVAAGDAAVVRGSGRRPHWTNAVEQARVAADALLGEDTSGASLPSYFWTNQFGVEVKVAGEPAGLGEPDQAEAAAGSMLLRWSGGAAATVNHTMPVRKLRQLASAP</sequence>
<feature type="domain" description="FAD/NAD(P)-binding" evidence="5">
    <location>
        <begin position="3"/>
        <end position="286"/>
    </location>
</feature>
<accession>A0A101S0N4</accession>
<evidence type="ECO:0000256" key="3">
    <source>
        <dbReference type="ARBA" id="ARBA00022827"/>
    </source>
</evidence>
<protein>
    <submittedName>
        <fullName evidence="6">Ferredoxin reductase</fullName>
    </submittedName>
</protein>
<dbReference type="PANTHER" id="PTHR43557">
    <property type="entry name" value="APOPTOSIS-INDUCING FACTOR 1"/>
    <property type="match status" value="1"/>
</dbReference>
<dbReference type="Gene3D" id="3.50.50.60">
    <property type="entry name" value="FAD/NAD(P)-binding domain"/>
    <property type="match status" value="2"/>
</dbReference>
<organism evidence="6 7">
    <name type="scientific">Streptomyces griseorubiginosus</name>
    <dbReference type="NCBI Taxonomy" id="67304"/>
    <lineage>
        <taxon>Bacteria</taxon>
        <taxon>Bacillati</taxon>
        <taxon>Actinomycetota</taxon>
        <taxon>Actinomycetes</taxon>
        <taxon>Kitasatosporales</taxon>
        <taxon>Streptomycetaceae</taxon>
        <taxon>Streptomyces</taxon>
    </lineage>
</organism>
<proteinExistence type="predicted"/>
<evidence type="ECO:0000256" key="4">
    <source>
        <dbReference type="ARBA" id="ARBA00023002"/>
    </source>
</evidence>
<evidence type="ECO:0000313" key="6">
    <source>
        <dbReference type="EMBL" id="KUN65239.1"/>
    </source>
</evidence>
<dbReference type="EMBL" id="LMWV01000017">
    <property type="protein sequence ID" value="KUN65239.1"/>
    <property type="molecule type" value="Genomic_DNA"/>
</dbReference>
<dbReference type="SUPFAM" id="SSF51905">
    <property type="entry name" value="FAD/NAD(P)-binding domain"/>
    <property type="match status" value="2"/>
</dbReference>
<keyword evidence="4" id="KW-0560">Oxidoreductase</keyword>
<dbReference type="AlphaFoldDB" id="A0A101S0N4"/>
<evidence type="ECO:0000313" key="7">
    <source>
        <dbReference type="Proteomes" id="UP000054375"/>
    </source>
</evidence>
<evidence type="ECO:0000259" key="5">
    <source>
        <dbReference type="Pfam" id="PF07992"/>
    </source>
</evidence>
<keyword evidence="7" id="KW-1185">Reference proteome</keyword>
<name>A0A101S0N4_9ACTN</name>
<evidence type="ECO:0000256" key="2">
    <source>
        <dbReference type="ARBA" id="ARBA00022630"/>
    </source>
</evidence>
<reference evidence="6 7" key="1">
    <citation type="submission" date="2015-10" db="EMBL/GenBank/DDBJ databases">
        <title>Draft genome sequence of Streptomyces griseorubiginosus DSM 40469, type strain for the species Streptomyces griseorubiginosus.</title>
        <authorList>
            <person name="Ruckert C."/>
            <person name="Winkler A."/>
            <person name="Kalinowski J."/>
            <person name="Kampfer P."/>
            <person name="Glaeser S."/>
        </authorList>
    </citation>
    <scope>NUCLEOTIDE SEQUENCE [LARGE SCALE GENOMIC DNA]</scope>
    <source>
        <strain evidence="6 7">DSM 40469</strain>
    </source>
</reference>
<dbReference type="Pfam" id="PF07992">
    <property type="entry name" value="Pyr_redox_2"/>
    <property type="match status" value="1"/>
</dbReference>
<dbReference type="GO" id="GO:0016651">
    <property type="term" value="F:oxidoreductase activity, acting on NAD(P)H"/>
    <property type="evidence" value="ECO:0007669"/>
    <property type="project" value="TreeGrafter"/>
</dbReference>
<keyword evidence="3" id="KW-0274">FAD</keyword>
<dbReference type="PRINTS" id="PR00368">
    <property type="entry name" value="FADPNR"/>
</dbReference>
<dbReference type="InterPro" id="IPR023753">
    <property type="entry name" value="FAD/NAD-binding_dom"/>
</dbReference>
<dbReference type="InterPro" id="IPR036188">
    <property type="entry name" value="FAD/NAD-bd_sf"/>
</dbReference>
<dbReference type="Proteomes" id="UP000054375">
    <property type="component" value="Unassembled WGS sequence"/>
</dbReference>
<comment type="caution">
    <text evidence="6">The sequence shown here is derived from an EMBL/GenBank/DDBJ whole genome shotgun (WGS) entry which is preliminary data.</text>
</comment>
<comment type="cofactor">
    <cofactor evidence="1">
        <name>FAD</name>
        <dbReference type="ChEBI" id="CHEBI:57692"/>
    </cofactor>
</comment>
<dbReference type="InterPro" id="IPR050446">
    <property type="entry name" value="FAD-oxidoreductase/Apoptosis"/>
</dbReference>
<keyword evidence="2" id="KW-0285">Flavoprotein</keyword>
<gene>
    <name evidence="6" type="ORF">AQJ54_20585</name>
</gene>